<feature type="compositionally biased region" description="Polar residues" evidence="1">
    <location>
        <begin position="1"/>
        <end position="12"/>
    </location>
</feature>
<evidence type="ECO:0000256" key="1">
    <source>
        <dbReference type="SAM" id="MobiDB-lite"/>
    </source>
</evidence>
<dbReference type="PROSITE" id="PS51318">
    <property type="entry name" value="TAT"/>
    <property type="match status" value="1"/>
</dbReference>
<reference evidence="2 3" key="1">
    <citation type="submission" date="2021-11" db="EMBL/GenBank/DDBJ databases">
        <title>Draft genome sequence of Actinomycetospora sp. SF1 isolated from the rhizosphere soil.</title>
        <authorList>
            <person name="Duangmal K."/>
            <person name="Chantavorakit T."/>
        </authorList>
    </citation>
    <scope>NUCLEOTIDE SEQUENCE [LARGE SCALE GENOMIC DNA]</scope>
    <source>
        <strain evidence="2 3">TBRC 5722</strain>
    </source>
</reference>
<feature type="region of interest" description="Disordered" evidence="1">
    <location>
        <begin position="1"/>
        <end position="23"/>
    </location>
</feature>
<evidence type="ECO:0000313" key="2">
    <source>
        <dbReference type="EMBL" id="MCD2191885.1"/>
    </source>
</evidence>
<sequence>MTSPQSAESSEASGRATGRLPGLHLPNVTRRRFLAWSGVAAAAAGLSVGATQVPWSTLLHGAAHTPLQPGQGVLVVVTLYGGNDGLNTLVPAGDPAYQSNRHELAYQPSEVLDVGDGLGLNPGMAGIKSLFDSGQVAIVRGVGYPEPDHSHFRSMAIWQTASPTSPTGSGWLGRWLDATGDDPLRAVSMDSVLPPLLTGERTAASTLPSAGLTLPTGPSGAAFRALAGVDPGDDTMRARVAQSGRDLAQVEQTLGPTLAASRKQSSATGNDAGNSAGAQSGGAHSQLGDQLQTVAALVEARVPTRVYSVSLGGFDTHADERGTQQRLLTELDGALTPFVQRLQNSDAGRQVVTVVYSEFGRRVLANASQGTDHGTANPVFFLGGPVAGGLYGEQPSLTDLDDGDLKASTDFRDLYATTLAAVLGTDPTRVLGPGRTPVPRLLTT</sequence>
<protein>
    <submittedName>
        <fullName evidence="2">DUF1501 domain-containing protein</fullName>
    </submittedName>
</protein>
<feature type="region of interest" description="Disordered" evidence="1">
    <location>
        <begin position="258"/>
        <end position="285"/>
    </location>
</feature>
<dbReference type="NCBIfam" id="TIGR01409">
    <property type="entry name" value="TAT_signal_seq"/>
    <property type="match status" value="1"/>
</dbReference>
<proteinExistence type="predicted"/>
<gene>
    <name evidence="2" type="ORF">LQ327_00585</name>
</gene>
<dbReference type="PANTHER" id="PTHR43737:SF1">
    <property type="entry name" value="DUF1501 DOMAIN-CONTAINING PROTEIN"/>
    <property type="match status" value="1"/>
</dbReference>
<dbReference type="InterPro" id="IPR006311">
    <property type="entry name" value="TAT_signal"/>
</dbReference>
<organism evidence="2 3">
    <name type="scientific">Actinomycetospora endophytica</name>
    <dbReference type="NCBI Taxonomy" id="2291215"/>
    <lineage>
        <taxon>Bacteria</taxon>
        <taxon>Bacillati</taxon>
        <taxon>Actinomycetota</taxon>
        <taxon>Actinomycetes</taxon>
        <taxon>Pseudonocardiales</taxon>
        <taxon>Pseudonocardiaceae</taxon>
        <taxon>Actinomycetospora</taxon>
    </lineage>
</organism>
<dbReference type="InterPro" id="IPR019546">
    <property type="entry name" value="TAT_signal_bac_arc"/>
</dbReference>
<dbReference type="Proteomes" id="UP001199469">
    <property type="component" value="Unassembled WGS sequence"/>
</dbReference>
<dbReference type="EMBL" id="JAJNDB010000001">
    <property type="protein sequence ID" value="MCD2191885.1"/>
    <property type="molecule type" value="Genomic_DNA"/>
</dbReference>
<dbReference type="InterPro" id="IPR010869">
    <property type="entry name" value="DUF1501"/>
</dbReference>
<name>A0ABS8P2U0_9PSEU</name>
<dbReference type="PANTHER" id="PTHR43737">
    <property type="entry name" value="BLL7424 PROTEIN"/>
    <property type="match status" value="1"/>
</dbReference>
<dbReference type="RefSeq" id="WP_230729580.1">
    <property type="nucleotide sequence ID" value="NZ_JAJNDB010000001.1"/>
</dbReference>
<accession>A0ABS8P2U0</accession>
<keyword evidence="3" id="KW-1185">Reference proteome</keyword>
<dbReference type="Pfam" id="PF07394">
    <property type="entry name" value="DUF1501"/>
    <property type="match status" value="1"/>
</dbReference>
<feature type="compositionally biased region" description="Low complexity" evidence="1">
    <location>
        <begin position="269"/>
        <end position="285"/>
    </location>
</feature>
<evidence type="ECO:0000313" key="3">
    <source>
        <dbReference type="Proteomes" id="UP001199469"/>
    </source>
</evidence>
<comment type="caution">
    <text evidence="2">The sequence shown here is derived from an EMBL/GenBank/DDBJ whole genome shotgun (WGS) entry which is preliminary data.</text>
</comment>